<evidence type="ECO:0000313" key="4">
    <source>
        <dbReference type="Proteomes" id="UP001189429"/>
    </source>
</evidence>
<gene>
    <name evidence="3" type="ORF">PCOR1329_LOCUS66963</name>
</gene>
<keyword evidence="4" id="KW-1185">Reference proteome</keyword>
<comment type="caution">
    <text evidence="3">The sequence shown here is derived from an EMBL/GenBank/DDBJ whole genome shotgun (WGS) entry which is preliminary data.</text>
</comment>
<sequence>MAGGRDQLAADLRFLLEEKEVSEELQDAMARWGYTTVNRFALLDDDRARVRALLARDFGLDTTAPPPAGPNNRLAIVKVIDAWETACRRAEEERKQEAEAKSARLPKLIGKATHLSMRRADGALEDCIAPGAALVKQVMEMIEESNMEAIPLTQAVSFEDGDDTKMGAVVAVSGTMRWRCGRTEVGTPHDPEAFRKRMRTLAFPHVYARLRRPGRVAFQSATVALFTDYVKHLLGDHARGLVSKGHARLINFGKPFGVALKDAMNDASLRGRHFVTPVAVADGGGRQRGRAACAAHPGRHQRLTVARVRSLPKPSIKECLLEALAADLQTAGAAVEVVEVDALNDASRDLLDSDARLRYLQDVSGGLVDVVITAPPCGTFSRSMFANRQGPPLGFPWLEGAAKLKVQNANVLGLFLEAQILEAVIFARSAAGGGRRARGLMEFPEPASLWQLPQFRCIARPGAGFLTFAFHRAEFDVEYSKPMRILTDMGALAAGRAVGWPDLDSEGHYRGPLGPPPACARPLVSADGKRKAELARAAAYPIPMNQWIAQAIKDECLVLLDPLRAGALVGGGPPPRSARHSPRRISESLTEDVVVDAYASHLKSAAPLRALLSDLRGKRLVCHCRPQERCHGDAIVEAYGKLSGEALDEGKPGQPGKTGRWALAARRPPASSIASERREALDRATTDLEGIAAAEQQRRGRARPPLRACLLERASGLFDGGIFPAVVVAKLKALWHVRLLEAVAKAFGDPDHQVAGWAAAGVPLGVDAPLPRTPAVCERKAKWALPDVKEEVFVSGYRWADNYASVKERPEVIIKYLEEEVAAGRIIRITMREAKRRWPERLRVAAFGAVQKAAGLGEWRVVFDATHHVLVNHQIKIRDQVRLPVWQDIAALLEAIHALGEPVRFALLYDIAKAHRQIPVREEDWGWQACCSPAASAPGLSDDDKEIHVNMVSTFGVTSAGDWASVFGLITRADDGLLMAVGAGFERKLLAALPILVTLGAPLAPKKLRGGIEIDWVGCRVHIREYLLGVSELSLKWAVELIERRGMRSFVPTLRDRSEISRIDATADGDFIVLGGWATGPSPDPGKARWFSHVLGKEDIPWAHERGDPFRVVASLELMAAVYGVVFLLDPAQAMAGGRGRISFSAGTDSQGNSGLVRKWLTTMWPLCAVAMELGSRLAEADLDLDLAWRRRDINVEADALTNEKFEGFDMGRRVDSTGVLAELNGHAE</sequence>
<proteinExistence type="predicted"/>
<feature type="region of interest" description="Disordered" evidence="1">
    <location>
        <begin position="646"/>
        <end position="668"/>
    </location>
</feature>
<protein>
    <recommendedName>
        <fullName evidence="2">DUF4326 domain-containing protein</fullName>
    </recommendedName>
</protein>
<feature type="non-terminal residue" evidence="3">
    <location>
        <position position="1229"/>
    </location>
</feature>
<evidence type="ECO:0000313" key="3">
    <source>
        <dbReference type="EMBL" id="CAK0885329.1"/>
    </source>
</evidence>
<accession>A0ABN9WHI9</accession>
<dbReference type="InterPro" id="IPR025475">
    <property type="entry name" value="DUF4326"/>
</dbReference>
<evidence type="ECO:0000259" key="2">
    <source>
        <dbReference type="Pfam" id="PF14216"/>
    </source>
</evidence>
<dbReference type="Proteomes" id="UP001189429">
    <property type="component" value="Unassembled WGS sequence"/>
</dbReference>
<dbReference type="EMBL" id="CAUYUJ010018653">
    <property type="protein sequence ID" value="CAK0885329.1"/>
    <property type="molecule type" value="Genomic_DNA"/>
</dbReference>
<feature type="domain" description="DUF4326" evidence="2">
    <location>
        <begin position="582"/>
        <end position="637"/>
    </location>
</feature>
<evidence type="ECO:0000256" key="1">
    <source>
        <dbReference type="SAM" id="MobiDB-lite"/>
    </source>
</evidence>
<reference evidence="3" key="1">
    <citation type="submission" date="2023-10" db="EMBL/GenBank/DDBJ databases">
        <authorList>
            <person name="Chen Y."/>
            <person name="Shah S."/>
            <person name="Dougan E. K."/>
            <person name="Thang M."/>
            <person name="Chan C."/>
        </authorList>
    </citation>
    <scope>NUCLEOTIDE SEQUENCE [LARGE SCALE GENOMIC DNA]</scope>
</reference>
<name>A0ABN9WHI9_9DINO</name>
<organism evidence="3 4">
    <name type="scientific">Prorocentrum cordatum</name>
    <dbReference type="NCBI Taxonomy" id="2364126"/>
    <lineage>
        <taxon>Eukaryota</taxon>
        <taxon>Sar</taxon>
        <taxon>Alveolata</taxon>
        <taxon>Dinophyceae</taxon>
        <taxon>Prorocentrales</taxon>
        <taxon>Prorocentraceae</taxon>
        <taxon>Prorocentrum</taxon>
    </lineage>
</organism>
<dbReference type="Pfam" id="PF14216">
    <property type="entry name" value="DUF4326"/>
    <property type="match status" value="1"/>
</dbReference>